<proteinExistence type="predicted"/>
<name>A0A6J8BC39_MYTCO</name>
<dbReference type="GO" id="GO:0003887">
    <property type="term" value="F:DNA-directed DNA polymerase activity"/>
    <property type="evidence" value="ECO:0007669"/>
    <property type="project" value="UniProtKB-EC"/>
</dbReference>
<dbReference type="AlphaFoldDB" id="A0A6J8BC39"/>
<dbReference type="GO" id="GO:0005634">
    <property type="term" value="C:nucleus"/>
    <property type="evidence" value="ECO:0007669"/>
    <property type="project" value="TreeGrafter"/>
</dbReference>
<protein>
    <submittedName>
        <fullName evidence="2">REV3L</fullName>
        <ecNumber evidence="2">2.7.7.7</ecNumber>
    </submittedName>
</protein>
<sequence>MFIDYNLYGMNMINVCAVKFRKQKTDECESCYLPYKSYDRMQKKKESEESSPWTPTSLFDRTEMVTPSRKTWDISNIQEELLLDESITRQSTCELECDVVAPDILNRQDVDDKIGINPGLAALWEDEKQRKRNMGEPSQITPPDSQERENLEISESDQMLRLKFLQIIQDQKPYM</sequence>
<keyword evidence="2" id="KW-0548">Nucleotidyltransferase</keyword>
<accession>A0A6J8BC39</accession>
<gene>
    <name evidence="2" type="ORF">MCOR_15735</name>
</gene>
<dbReference type="OrthoDB" id="2414538at2759"/>
<dbReference type="EC" id="2.7.7.7" evidence="2"/>
<keyword evidence="2" id="KW-0808">Transferase</keyword>
<dbReference type="GO" id="GO:0042276">
    <property type="term" value="P:error-prone translesion synthesis"/>
    <property type="evidence" value="ECO:0007669"/>
    <property type="project" value="TreeGrafter"/>
</dbReference>
<dbReference type="EMBL" id="CACVKT020002746">
    <property type="protein sequence ID" value="CAC5379697.1"/>
    <property type="molecule type" value="Genomic_DNA"/>
</dbReference>
<dbReference type="InterPro" id="IPR030559">
    <property type="entry name" value="PolZ_Rev3"/>
</dbReference>
<reference evidence="2 3" key="1">
    <citation type="submission" date="2020-06" db="EMBL/GenBank/DDBJ databases">
        <authorList>
            <person name="Li R."/>
            <person name="Bekaert M."/>
        </authorList>
    </citation>
    <scope>NUCLEOTIDE SEQUENCE [LARGE SCALE GENOMIC DNA]</scope>
    <source>
        <strain evidence="3">wild</strain>
    </source>
</reference>
<feature type="region of interest" description="Disordered" evidence="1">
    <location>
        <begin position="128"/>
        <end position="149"/>
    </location>
</feature>
<evidence type="ECO:0000313" key="2">
    <source>
        <dbReference type="EMBL" id="CAC5379697.1"/>
    </source>
</evidence>
<evidence type="ECO:0000256" key="1">
    <source>
        <dbReference type="SAM" id="MobiDB-lite"/>
    </source>
</evidence>
<dbReference type="GO" id="GO:0000724">
    <property type="term" value="P:double-strand break repair via homologous recombination"/>
    <property type="evidence" value="ECO:0007669"/>
    <property type="project" value="TreeGrafter"/>
</dbReference>
<evidence type="ECO:0000313" key="3">
    <source>
        <dbReference type="Proteomes" id="UP000507470"/>
    </source>
</evidence>
<organism evidence="2 3">
    <name type="scientific">Mytilus coruscus</name>
    <name type="common">Sea mussel</name>
    <dbReference type="NCBI Taxonomy" id="42192"/>
    <lineage>
        <taxon>Eukaryota</taxon>
        <taxon>Metazoa</taxon>
        <taxon>Spiralia</taxon>
        <taxon>Lophotrochozoa</taxon>
        <taxon>Mollusca</taxon>
        <taxon>Bivalvia</taxon>
        <taxon>Autobranchia</taxon>
        <taxon>Pteriomorphia</taxon>
        <taxon>Mytilida</taxon>
        <taxon>Mytiloidea</taxon>
        <taxon>Mytilidae</taxon>
        <taxon>Mytilinae</taxon>
        <taxon>Mytilus</taxon>
    </lineage>
</organism>
<dbReference type="PANTHER" id="PTHR45812:SF1">
    <property type="entry name" value="DNA POLYMERASE ZETA CATALYTIC SUBUNIT"/>
    <property type="match status" value="1"/>
</dbReference>
<dbReference type="Proteomes" id="UP000507470">
    <property type="component" value="Unassembled WGS sequence"/>
</dbReference>
<dbReference type="GO" id="GO:0016035">
    <property type="term" value="C:zeta DNA polymerase complex"/>
    <property type="evidence" value="ECO:0007669"/>
    <property type="project" value="InterPro"/>
</dbReference>
<keyword evidence="3" id="KW-1185">Reference proteome</keyword>
<dbReference type="PANTHER" id="PTHR45812">
    <property type="entry name" value="DNA POLYMERASE ZETA CATALYTIC SUBUNIT"/>
    <property type="match status" value="1"/>
</dbReference>